<dbReference type="Proteomes" id="UP000606721">
    <property type="component" value="Unassembled WGS sequence"/>
</dbReference>
<gene>
    <name evidence="1" type="ORF">H6F99_21775</name>
</gene>
<dbReference type="RefSeq" id="WP_190384209.1">
    <property type="nucleotide sequence ID" value="NZ_JACJQT010000076.1"/>
</dbReference>
<keyword evidence="2" id="KW-1185">Reference proteome</keyword>
<organism evidence="1 2">
    <name type="scientific">Aphanizomenon flos-aquae FACHB-1040</name>
    <dbReference type="NCBI Taxonomy" id="2692887"/>
    <lineage>
        <taxon>Bacteria</taxon>
        <taxon>Bacillati</taxon>
        <taxon>Cyanobacteriota</taxon>
        <taxon>Cyanophyceae</taxon>
        <taxon>Nostocales</taxon>
        <taxon>Aphanizomenonaceae</taxon>
        <taxon>Aphanizomenon</taxon>
    </lineage>
</organism>
<proteinExistence type="predicted"/>
<accession>A0ABR8C427</accession>
<comment type="caution">
    <text evidence="1">The sequence shown here is derived from an EMBL/GenBank/DDBJ whole genome shotgun (WGS) entry which is preliminary data.</text>
</comment>
<name>A0ABR8C427_APHFL</name>
<reference evidence="1 2" key="1">
    <citation type="journal article" date="2020" name="ISME J.">
        <title>Comparative genomics reveals insights into cyanobacterial evolution and habitat adaptation.</title>
        <authorList>
            <person name="Chen M.Y."/>
            <person name="Teng W.K."/>
            <person name="Zhao L."/>
            <person name="Hu C.X."/>
            <person name="Zhou Y.K."/>
            <person name="Han B.P."/>
            <person name="Song L.R."/>
            <person name="Shu W.S."/>
        </authorList>
    </citation>
    <scope>NUCLEOTIDE SEQUENCE [LARGE SCALE GENOMIC DNA]</scope>
    <source>
        <strain evidence="1 2">FACHB-1040</strain>
    </source>
</reference>
<evidence type="ECO:0000313" key="2">
    <source>
        <dbReference type="Proteomes" id="UP000606721"/>
    </source>
</evidence>
<evidence type="ECO:0000313" key="1">
    <source>
        <dbReference type="EMBL" id="MBD2280806.1"/>
    </source>
</evidence>
<protein>
    <submittedName>
        <fullName evidence="1">Uncharacterized protein</fullName>
    </submittedName>
</protein>
<dbReference type="EMBL" id="JACJQT010000076">
    <property type="protein sequence ID" value="MBD2280806.1"/>
    <property type="molecule type" value="Genomic_DNA"/>
</dbReference>
<sequence length="52" mass="5883">MATPRFAIRQIKITNSPPKIIQSHPENPQILEILILTIKNPQLSTKNHPITS</sequence>